<evidence type="ECO:0000313" key="5">
    <source>
        <dbReference type="EMBL" id="CAF2053326.1"/>
    </source>
</evidence>
<dbReference type="SUPFAM" id="SSF52047">
    <property type="entry name" value="RNI-like"/>
    <property type="match status" value="2"/>
</dbReference>
<dbReference type="InterPro" id="IPR001611">
    <property type="entry name" value="Leu-rich_rpt"/>
</dbReference>
<dbReference type="AlphaFoldDB" id="A0A816PSB0"/>
<dbReference type="EMBL" id="CAJNRF010003826">
    <property type="protein sequence ID" value="CAF2053326.1"/>
    <property type="molecule type" value="Genomic_DNA"/>
</dbReference>
<dbReference type="GO" id="GO:0005856">
    <property type="term" value="C:cytoskeleton"/>
    <property type="evidence" value="ECO:0007669"/>
    <property type="project" value="UniProtKB-SubCell"/>
</dbReference>
<evidence type="ECO:0000256" key="1">
    <source>
        <dbReference type="ARBA" id="ARBA00004245"/>
    </source>
</evidence>
<dbReference type="Gene3D" id="1.20.1280.50">
    <property type="match status" value="1"/>
</dbReference>
<dbReference type="SMART" id="SM00256">
    <property type="entry name" value="FBOX"/>
    <property type="match status" value="1"/>
</dbReference>
<gene>
    <name evidence="5" type="ORF">WKI299_LOCUS10684</name>
</gene>
<dbReference type="SMART" id="SM00368">
    <property type="entry name" value="LRR_RI"/>
    <property type="match status" value="14"/>
</dbReference>
<comment type="subcellular location">
    <subcellularLocation>
        <location evidence="1">Cytoplasm</location>
        <location evidence="1">Cytoskeleton</location>
    </subcellularLocation>
</comment>
<evidence type="ECO:0000313" key="6">
    <source>
        <dbReference type="Proteomes" id="UP000663856"/>
    </source>
</evidence>
<name>A0A816PSB0_9BILA</name>
<dbReference type="InterPro" id="IPR052410">
    <property type="entry name" value="DRC5"/>
</dbReference>
<organism evidence="5 6">
    <name type="scientific">Rotaria magnacalcarata</name>
    <dbReference type="NCBI Taxonomy" id="392030"/>
    <lineage>
        <taxon>Eukaryota</taxon>
        <taxon>Metazoa</taxon>
        <taxon>Spiralia</taxon>
        <taxon>Gnathifera</taxon>
        <taxon>Rotifera</taxon>
        <taxon>Eurotatoria</taxon>
        <taxon>Bdelloidea</taxon>
        <taxon>Philodinida</taxon>
        <taxon>Philodinidae</taxon>
        <taxon>Rotaria</taxon>
    </lineage>
</organism>
<comment type="caution">
    <text evidence="5">The sequence shown here is derived from an EMBL/GenBank/DDBJ whole genome shotgun (WGS) entry which is preliminary data.</text>
</comment>
<evidence type="ECO:0000259" key="4">
    <source>
        <dbReference type="PROSITE" id="PS50181"/>
    </source>
</evidence>
<protein>
    <recommendedName>
        <fullName evidence="4">F-box domain-containing protein</fullName>
    </recommendedName>
</protein>
<feature type="domain" description="F-box" evidence="4">
    <location>
        <begin position="3"/>
        <end position="50"/>
    </location>
</feature>
<dbReference type="CDD" id="cd09917">
    <property type="entry name" value="F-box_SF"/>
    <property type="match status" value="1"/>
</dbReference>
<reference evidence="5" key="1">
    <citation type="submission" date="2021-02" db="EMBL/GenBank/DDBJ databases">
        <authorList>
            <person name="Nowell W R."/>
        </authorList>
    </citation>
    <scope>NUCLEOTIDE SEQUENCE</scope>
</reference>
<dbReference type="InterPro" id="IPR001810">
    <property type="entry name" value="F-box_dom"/>
</dbReference>
<dbReference type="SUPFAM" id="SSF81383">
    <property type="entry name" value="F-box domain"/>
    <property type="match status" value="1"/>
</dbReference>
<keyword evidence="2" id="KW-0963">Cytoplasm</keyword>
<sequence>MSDVDLFRLPVELLHRIFDYLEAQAIWSVRRVCKQLYSITSTYDRFHLNVNSQSKRLLKLFSRWISPECIVSLIFDIPESSSYFSWCLRTNSEDNMIRLFISLFAGHRFTRLRSLVINRAYDGDIDFLSHHLNTNSLESLSIHMCGDRVSSTIVFINAILSQNCIRKLYFNNSVLIINDMPWPDHCKLEHLILNTCGYNRYLIVLNDLLNLKIFVIDEWHSYNFGFSTDLLACKHRSLLTSLTIKNCTLPMEHIETLLSRTPALVHLKLISRKRAFDSIFDGYNWEQFILNRLPQLNRFEYFFSFIHKTNDYMKILNRVIASFQTPFWLQQKHWYTICSYAFESQTFELHTTTIHVTDSNNLIKFEKLAETNTYRLVGQPSKTDRTKTLNILNLAGNQIGDIGAEHLATALLYNTVRFDTKGFFLCYPAIQKTLVELNLRRNQIGRSGAQYFFKLQQNNTTLKKLELNENADSICTIVEIAHRIRYDKTLNSLNLAKRQIGDLEAQYLAEALRINNVISTSIFCGQTLTTLSLSYNRISDNGIKHLVDAIPNNTTLISLNLQKNRIGDMGAQHFREALKLNKTLLKLTLRNNQSNSCTIVQMEHEIKHEMTCTTTDWTGHQIGKEKLECLSAALKTNYTTIILILDNNHIGNDGIKHIADGLLKNTTLQELSVRNNRIGNEGVEYIANVLKENMTLTTLNLSNNLISDDGAKHLADAIQKNTKLIKLNLENNRIGDSGAQQVATALNINTTITKLELSSNQIGENGAQYLGNALRNNTTLSLLSLNMNSIENKGLQYIAASLIINKTLTELDLSFNIITNHGADNLACGLQYNT</sequence>
<dbReference type="PANTHER" id="PTHR24107:SF2">
    <property type="entry name" value="NLR FAMILY CARD DOMAIN CONTAINING 3"/>
    <property type="match status" value="1"/>
</dbReference>
<keyword evidence="3" id="KW-0206">Cytoskeleton</keyword>
<dbReference type="PROSITE" id="PS50181">
    <property type="entry name" value="FBOX"/>
    <property type="match status" value="1"/>
</dbReference>
<dbReference type="Pfam" id="PF13516">
    <property type="entry name" value="LRR_6"/>
    <property type="match status" value="10"/>
</dbReference>
<accession>A0A816PSB0</accession>
<dbReference type="Gene3D" id="3.80.10.10">
    <property type="entry name" value="Ribonuclease Inhibitor"/>
    <property type="match status" value="5"/>
</dbReference>
<proteinExistence type="predicted"/>
<dbReference type="Pfam" id="PF12937">
    <property type="entry name" value="F-box-like"/>
    <property type="match status" value="1"/>
</dbReference>
<dbReference type="InterPro" id="IPR032675">
    <property type="entry name" value="LRR_dom_sf"/>
</dbReference>
<dbReference type="Proteomes" id="UP000663856">
    <property type="component" value="Unassembled WGS sequence"/>
</dbReference>
<evidence type="ECO:0000256" key="3">
    <source>
        <dbReference type="ARBA" id="ARBA00023212"/>
    </source>
</evidence>
<dbReference type="PANTHER" id="PTHR24107">
    <property type="entry name" value="YNEIN REGULATORY COMPLEX SUBUNIT 5"/>
    <property type="match status" value="1"/>
</dbReference>
<evidence type="ECO:0000256" key="2">
    <source>
        <dbReference type="ARBA" id="ARBA00022490"/>
    </source>
</evidence>
<dbReference type="InterPro" id="IPR036047">
    <property type="entry name" value="F-box-like_dom_sf"/>
</dbReference>
<feature type="non-terminal residue" evidence="5">
    <location>
        <position position="1"/>
    </location>
</feature>